<gene>
    <name evidence="1" type="ORF">RO3G_07908</name>
</gene>
<dbReference type="InParanoid" id="I1C423"/>
<sequence length="76" mass="9040">MLPHVVISLKNANNREQVERCYQTMYGKKKKPFTQPKKNLQYTHLLMSNSVHPKNYYQQLMMAKMSNCHLEKILIS</sequence>
<evidence type="ECO:0000313" key="1">
    <source>
        <dbReference type="EMBL" id="EIE83203.1"/>
    </source>
</evidence>
<dbReference type="EMBL" id="CH476736">
    <property type="protein sequence ID" value="EIE83203.1"/>
    <property type="molecule type" value="Genomic_DNA"/>
</dbReference>
<dbReference type="VEuPathDB" id="FungiDB:RO3G_07908"/>
<proteinExistence type="predicted"/>
<dbReference type="RefSeq" id="XP_067518599.1">
    <property type="nucleotide sequence ID" value="XM_067662498.1"/>
</dbReference>
<organism evidence="1 2">
    <name type="scientific">Rhizopus delemar (strain RA 99-880 / ATCC MYA-4621 / FGSC 9543 / NRRL 43880)</name>
    <name type="common">Mucormycosis agent</name>
    <name type="synonym">Rhizopus arrhizus var. delemar</name>
    <dbReference type="NCBI Taxonomy" id="246409"/>
    <lineage>
        <taxon>Eukaryota</taxon>
        <taxon>Fungi</taxon>
        <taxon>Fungi incertae sedis</taxon>
        <taxon>Mucoromycota</taxon>
        <taxon>Mucoromycotina</taxon>
        <taxon>Mucoromycetes</taxon>
        <taxon>Mucorales</taxon>
        <taxon>Mucorineae</taxon>
        <taxon>Rhizopodaceae</taxon>
        <taxon>Rhizopus</taxon>
    </lineage>
</organism>
<dbReference type="AlphaFoldDB" id="I1C423"/>
<keyword evidence="2" id="KW-1185">Reference proteome</keyword>
<reference evidence="1 2" key="1">
    <citation type="journal article" date="2009" name="PLoS Genet.">
        <title>Genomic analysis of the basal lineage fungus Rhizopus oryzae reveals a whole-genome duplication.</title>
        <authorList>
            <person name="Ma L.-J."/>
            <person name="Ibrahim A.S."/>
            <person name="Skory C."/>
            <person name="Grabherr M.G."/>
            <person name="Burger G."/>
            <person name="Butler M."/>
            <person name="Elias M."/>
            <person name="Idnurm A."/>
            <person name="Lang B.F."/>
            <person name="Sone T."/>
            <person name="Abe A."/>
            <person name="Calvo S.E."/>
            <person name="Corrochano L.M."/>
            <person name="Engels R."/>
            <person name="Fu J."/>
            <person name="Hansberg W."/>
            <person name="Kim J.-M."/>
            <person name="Kodira C.D."/>
            <person name="Koehrsen M.J."/>
            <person name="Liu B."/>
            <person name="Miranda-Saavedra D."/>
            <person name="O'Leary S."/>
            <person name="Ortiz-Castellanos L."/>
            <person name="Poulter R."/>
            <person name="Rodriguez-Romero J."/>
            <person name="Ruiz-Herrera J."/>
            <person name="Shen Y.-Q."/>
            <person name="Zeng Q."/>
            <person name="Galagan J."/>
            <person name="Birren B.W."/>
            <person name="Cuomo C.A."/>
            <person name="Wickes B.L."/>
        </authorList>
    </citation>
    <scope>NUCLEOTIDE SEQUENCE [LARGE SCALE GENOMIC DNA]</scope>
    <source>
        <strain evidence="2">RA 99-880 / ATCC MYA-4621 / FGSC 9543 / NRRL 43880</strain>
    </source>
</reference>
<accession>I1C423</accession>
<evidence type="ECO:0000313" key="2">
    <source>
        <dbReference type="Proteomes" id="UP000009138"/>
    </source>
</evidence>
<protein>
    <submittedName>
        <fullName evidence="1">Uncharacterized protein</fullName>
    </submittedName>
</protein>
<name>I1C423_RHIO9</name>
<dbReference type="Proteomes" id="UP000009138">
    <property type="component" value="Unassembled WGS sequence"/>
</dbReference>
<dbReference type="GeneID" id="93614879"/>